<dbReference type="PATRIC" id="fig|1838286.3.peg.1376"/>
<dbReference type="PANTHER" id="PTHR38643:SF1">
    <property type="entry name" value="PURINE NUCLEOSIDE PERMEASE C285.05-RELATED"/>
    <property type="match status" value="1"/>
</dbReference>
<sequence length="359" mass="38823">MVTHPPFRRLAASLAFTLVVACPAAEVLRPKVVVVAMFEQGNDIGDAPGEFQFWVEREKLDRVIPLPAGYRDLRANADGSVLGIVTGMGNTNAASSIMALGLDPRFDLSKSYWLVAGIAGLDPADASAGSAVWTDYAVEGDLGHEIDAREIPADWKTGYIPIRKKTPYATPMQPAAERVDNAYALNPGLLQWAYALTKNTPLQDTESVQGFRARYQDHPKALQPPSVLIGSNLASSTYWHGKLLNQWANDWVAYYTEGRGNYVTTAMEDTGTLRALTNLTRAGRADVNRVLVLRTASNHDMQPPGLTAAQSLAGEGIGHYSAFIPSLEAAHAVGSQVVHALVKGWDRYETEIPSAAPQP</sequence>
<accession>A0A1D8ATS5</accession>
<dbReference type="Proteomes" id="UP000095228">
    <property type="component" value="Chromosome"/>
</dbReference>
<gene>
    <name evidence="2" type="ORF">Verru16b_01366</name>
</gene>
<dbReference type="InterPro" id="IPR009486">
    <property type="entry name" value="Pur_nuclsid_perm"/>
</dbReference>
<dbReference type="Pfam" id="PF06516">
    <property type="entry name" value="NUP"/>
    <property type="match status" value="1"/>
</dbReference>
<evidence type="ECO:0000313" key="3">
    <source>
        <dbReference type="Proteomes" id="UP000095228"/>
    </source>
</evidence>
<dbReference type="GO" id="GO:0009116">
    <property type="term" value="P:nucleoside metabolic process"/>
    <property type="evidence" value="ECO:0007669"/>
    <property type="project" value="InterPro"/>
</dbReference>
<reference evidence="2 3" key="1">
    <citation type="submission" date="2016-06" db="EMBL/GenBank/DDBJ databases">
        <title>Three novel species with peptidoglycan cell walls form the new genus Lacunisphaera gen. nov. in the family Opitutaceae of the verrucomicrobial subdivision 4.</title>
        <authorList>
            <person name="Rast P."/>
            <person name="Gloeckner I."/>
            <person name="Jogler M."/>
            <person name="Boedeker C."/>
            <person name="Jeske O."/>
            <person name="Wiegand S."/>
            <person name="Reinhardt R."/>
            <person name="Schumann P."/>
            <person name="Rohde M."/>
            <person name="Spring S."/>
            <person name="Gloeckner F.O."/>
            <person name="Jogler C."/>
        </authorList>
    </citation>
    <scope>NUCLEOTIDE SEQUENCE [LARGE SCALE GENOMIC DNA]</scope>
    <source>
        <strain evidence="2 3">IG16b</strain>
    </source>
</reference>
<feature type="signal peptide" evidence="1">
    <location>
        <begin position="1"/>
        <end position="24"/>
    </location>
</feature>
<dbReference type="PIRSF" id="PIRSF013171">
    <property type="entry name" value="Pur_nuclsid_perm"/>
    <property type="match status" value="1"/>
</dbReference>
<dbReference type="Gene3D" id="3.40.50.1580">
    <property type="entry name" value="Nucleoside phosphorylase domain"/>
    <property type="match status" value="1"/>
</dbReference>
<feature type="chain" id="PRO_5009105146" evidence="1">
    <location>
        <begin position="25"/>
        <end position="359"/>
    </location>
</feature>
<dbReference type="RefSeq" id="WP_069961563.1">
    <property type="nucleotide sequence ID" value="NZ_CP016094.1"/>
</dbReference>
<dbReference type="KEGG" id="obg:Verru16b_01366"/>
<dbReference type="GO" id="GO:0003824">
    <property type="term" value="F:catalytic activity"/>
    <property type="evidence" value="ECO:0007669"/>
    <property type="project" value="InterPro"/>
</dbReference>
<dbReference type="InterPro" id="IPR035994">
    <property type="entry name" value="Nucleoside_phosphorylase_sf"/>
</dbReference>
<evidence type="ECO:0000256" key="1">
    <source>
        <dbReference type="SAM" id="SignalP"/>
    </source>
</evidence>
<proteinExistence type="predicted"/>
<evidence type="ECO:0000313" key="2">
    <source>
        <dbReference type="EMBL" id="AOS44305.1"/>
    </source>
</evidence>
<protein>
    <submittedName>
        <fullName evidence="2">Purine nucleoside permease (NUP)</fullName>
    </submittedName>
</protein>
<dbReference type="GO" id="GO:0055085">
    <property type="term" value="P:transmembrane transport"/>
    <property type="evidence" value="ECO:0007669"/>
    <property type="project" value="InterPro"/>
</dbReference>
<dbReference type="STRING" id="1838286.Verru16b_01366"/>
<dbReference type="EMBL" id="CP016094">
    <property type="protein sequence ID" value="AOS44305.1"/>
    <property type="molecule type" value="Genomic_DNA"/>
</dbReference>
<dbReference type="PANTHER" id="PTHR38643">
    <property type="entry name" value="PURINE NUCLEOSIDE PERMEASE C285.05-RELATED"/>
    <property type="match status" value="1"/>
</dbReference>
<dbReference type="AlphaFoldDB" id="A0A1D8ATS5"/>
<organism evidence="2 3">
    <name type="scientific">Lacunisphaera limnophila</name>
    <dbReference type="NCBI Taxonomy" id="1838286"/>
    <lineage>
        <taxon>Bacteria</taxon>
        <taxon>Pseudomonadati</taxon>
        <taxon>Verrucomicrobiota</taxon>
        <taxon>Opitutia</taxon>
        <taxon>Opitutales</taxon>
        <taxon>Opitutaceae</taxon>
        <taxon>Lacunisphaera</taxon>
    </lineage>
</organism>
<dbReference type="OrthoDB" id="109937at2"/>
<keyword evidence="3" id="KW-1185">Reference proteome</keyword>
<name>A0A1D8ATS5_9BACT</name>
<keyword evidence="1" id="KW-0732">Signal</keyword>